<proteinExistence type="predicted"/>
<protein>
    <submittedName>
        <fullName evidence="2">Uncharacterized protein</fullName>
    </submittedName>
</protein>
<evidence type="ECO:0000313" key="2">
    <source>
        <dbReference type="EMBL" id="GFD44722.1"/>
    </source>
</evidence>
<gene>
    <name evidence="2" type="ORF">Tci_916691</name>
</gene>
<comment type="caution">
    <text evidence="2">The sequence shown here is derived from an EMBL/GenBank/DDBJ whole genome shotgun (WGS) entry which is preliminary data.</text>
</comment>
<name>A0A699W9F3_TANCI</name>
<feature type="compositionally biased region" description="Basic and acidic residues" evidence="1">
    <location>
        <begin position="41"/>
        <end position="70"/>
    </location>
</feature>
<sequence>SSHQKHKFYPSYQRRGKKNDSDNITTDDSIKRPDGSNTEMPLKEVEKENKVENETKNEPIESAEKELMRAEEEEAVESSSS</sequence>
<feature type="region of interest" description="Disordered" evidence="1">
    <location>
        <begin position="1"/>
        <end position="81"/>
    </location>
</feature>
<feature type="non-terminal residue" evidence="2">
    <location>
        <position position="1"/>
    </location>
</feature>
<reference evidence="2" key="1">
    <citation type="journal article" date="2019" name="Sci. Rep.">
        <title>Draft genome of Tanacetum cinerariifolium, the natural source of mosquito coil.</title>
        <authorList>
            <person name="Yamashiro T."/>
            <person name="Shiraishi A."/>
            <person name="Satake H."/>
            <person name="Nakayama K."/>
        </authorList>
    </citation>
    <scope>NUCLEOTIDE SEQUENCE</scope>
</reference>
<feature type="compositionally biased region" description="Acidic residues" evidence="1">
    <location>
        <begin position="71"/>
        <end position="81"/>
    </location>
</feature>
<dbReference type="AlphaFoldDB" id="A0A699W9F3"/>
<dbReference type="EMBL" id="BKCJ011629705">
    <property type="protein sequence ID" value="GFD44722.1"/>
    <property type="molecule type" value="Genomic_DNA"/>
</dbReference>
<evidence type="ECO:0000256" key="1">
    <source>
        <dbReference type="SAM" id="MobiDB-lite"/>
    </source>
</evidence>
<organism evidence="2">
    <name type="scientific">Tanacetum cinerariifolium</name>
    <name type="common">Dalmatian daisy</name>
    <name type="synonym">Chrysanthemum cinerariifolium</name>
    <dbReference type="NCBI Taxonomy" id="118510"/>
    <lineage>
        <taxon>Eukaryota</taxon>
        <taxon>Viridiplantae</taxon>
        <taxon>Streptophyta</taxon>
        <taxon>Embryophyta</taxon>
        <taxon>Tracheophyta</taxon>
        <taxon>Spermatophyta</taxon>
        <taxon>Magnoliopsida</taxon>
        <taxon>eudicotyledons</taxon>
        <taxon>Gunneridae</taxon>
        <taxon>Pentapetalae</taxon>
        <taxon>asterids</taxon>
        <taxon>campanulids</taxon>
        <taxon>Asterales</taxon>
        <taxon>Asteraceae</taxon>
        <taxon>Asteroideae</taxon>
        <taxon>Anthemideae</taxon>
        <taxon>Anthemidinae</taxon>
        <taxon>Tanacetum</taxon>
    </lineage>
</organism>
<accession>A0A699W9F3</accession>